<gene>
    <name evidence="4" type="ORF">IAA98_12605</name>
</gene>
<feature type="non-terminal residue" evidence="4">
    <location>
        <position position="1"/>
    </location>
</feature>
<dbReference type="InterPro" id="IPR001279">
    <property type="entry name" value="Metallo-B-lactamas"/>
</dbReference>
<dbReference type="InterPro" id="IPR036866">
    <property type="entry name" value="RibonucZ/Hydroxyglut_hydro"/>
</dbReference>
<comment type="caution">
    <text evidence="4">The sequence shown here is derived from an EMBL/GenBank/DDBJ whole genome shotgun (WGS) entry which is preliminary data.</text>
</comment>
<keyword evidence="1" id="KW-0269">Exonuclease</keyword>
<reference evidence="4" key="1">
    <citation type="submission" date="2020-10" db="EMBL/GenBank/DDBJ databases">
        <authorList>
            <person name="Gilroy R."/>
        </authorList>
    </citation>
    <scope>NUCLEOTIDE SEQUENCE</scope>
    <source>
        <strain evidence="4">ChiGjej1B1-24693</strain>
    </source>
</reference>
<evidence type="ECO:0000313" key="5">
    <source>
        <dbReference type="Proteomes" id="UP000886842"/>
    </source>
</evidence>
<dbReference type="GO" id="GO:0003723">
    <property type="term" value="F:RNA binding"/>
    <property type="evidence" value="ECO:0007669"/>
    <property type="project" value="UniProtKB-KW"/>
</dbReference>
<keyword evidence="2" id="KW-0694">RNA-binding</keyword>
<evidence type="ECO:0000256" key="1">
    <source>
        <dbReference type="ARBA" id="ARBA00022839"/>
    </source>
</evidence>
<dbReference type="PANTHER" id="PTHR43694">
    <property type="entry name" value="RIBONUCLEASE J"/>
    <property type="match status" value="1"/>
</dbReference>
<organism evidence="4 5">
    <name type="scientific">Candidatus Avipropionibacterium avicola</name>
    <dbReference type="NCBI Taxonomy" id="2840701"/>
    <lineage>
        <taxon>Bacteria</taxon>
        <taxon>Bacillati</taxon>
        <taxon>Actinomycetota</taxon>
        <taxon>Actinomycetes</taxon>
        <taxon>Propionibacteriales</taxon>
        <taxon>Propionibacteriaceae</taxon>
        <taxon>Propionibacteriaceae incertae sedis</taxon>
        <taxon>Candidatus Avipropionibacterium</taxon>
    </lineage>
</organism>
<dbReference type="PANTHER" id="PTHR43694:SF1">
    <property type="entry name" value="RIBONUCLEASE J"/>
    <property type="match status" value="1"/>
</dbReference>
<dbReference type="SUPFAM" id="SSF56281">
    <property type="entry name" value="Metallo-hydrolase/oxidoreductase"/>
    <property type="match status" value="1"/>
</dbReference>
<evidence type="ECO:0000259" key="3">
    <source>
        <dbReference type="SMART" id="SM00849"/>
    </source>
</evidence>
<name>A0A9D1GZ14_9ACTN</name>
<keyword evidence="1" id="KW-0378">Hydrolase</keyword>
<accession>A0A9D1GZ14</accession>
<dbReference type="Gene3D" id="3.40.50.10710">
    <property type="entry name" value="Metallo-hydrolase/oxidoreductase"/>
    <property type="match status" value="1"/>
</dbReference>
<dbReference type="GO" id="GO:0004527">
    <property type="term" value="F:exonuclease activity"/>
    <property type="evidence" value="ECO:0007669"/>
    <property type="project" value="UniProtKB-KW"/>
</dbReference>
<dbReference type="Gene3D" id="3.60.15.10">
    <property type="entry name" value="Ribonuclease Z/Hydroxyacylglutathione hydrolase-like"/>
    <property type="match status" value="1"/>
</dbReference>
<reference evidence="4" key="2">
    <citation type="journal article" date="2021" name="PeerJ">
        <title>Extensive microbial diversity within the chicken gut microbiome revealed by metagenomics and culture.</title>
        <authorList>
            <person name="Gilroy R."/>
            <person name="Ravi A."/>
            <person name="Getino M."/>
            <person name="Pursley I."/>
            <person name="Horton D.L."/>
            <person name="Alikhan N.F."/>
            <person name="Baker D."/>
            <person name="Gharbi K."/>
            <person name="Hall N."/>
            <person name="Watson M."/>
            <person name="Adriaenssens E.M."/>
            <person name="Foster-Nyarko E."/>
            <person name="Jarju S."/>
            <person name="Secka A."/>
            <person name="Antonio M."/>
            <person name="Oren A."/>
            <person name="Chaudhuri R.R."/>
            <person name="La Ragione R."/>
            <person name="Hildebrand F."/>
            <person name="Pallen M.J."/>
        </authorList>
    </citation>
    <scope>NUCLEOTIDE SEQUENCE</scope>
    <source>
        <strain evidence="4">ChiGjej1B1-24693</strain>
    </source>
</reference>
<keyword evidence="1" id="KW-0540">Nuclease</keyword>
<proteinExistence type="predicted"/>
<evidence type="ECO:0000313" key="4">
    <source>
        <dbReference type="EMBL" id="HIT76418.1"/>
    </source>
</evidence>
<dbReference type="InterPro" id="IPR042173">
    <property type="entry name" value="RNase_J_2"/>
</dbReference>
<feature type="domain" description="Metallo-beta-lactamase" evidence="3">
    <location>
        <begin position="29"/>
        <end position="193"/>
    </location>
</feature>
<dbReference type="EMBL" id="DVLP01000368">
    <property type="protein sequence ID" value="HIT76418.1"/>
    <property type="molecule type" value="Genomic_DNA"/>
</dbReference>
<dbReference type="Proteomes" id="UP000886842">
    <property type="component" value="Unassembled WGS sequence"/>
</dbReference>
<dbReference type="AlphaFoldDB" id="A0A9D1GZ14"/>
<dbReference type="Pfam" id="PF12706">
    <property type="entry name" value="Lactamase_B_2"/>
    <property type="match status" value="1"/>
</dbReference>
<evidence type="ECO:0000256" key="2">
    <source>
        <dbReference type="ARBA" id="ARBA00022884"/>
    </source>
</evidence>
<protein>
    <submittedName>
        <fullName evidence="4">MBL fold metallo-hydrolase</fullName>
    </submittedName>
</protein>
<dbReference type="SMART" id="SM00849">
    <property type="entry name" value="Lactamase_B"/>
    <property type="match status" value="1"/>
</dbReference>
<sequence length="415" mass="45374">RMVFDCGSDIATDPDLFRPPVTPRPGRDLHDRVAVGETRWIPGLFDPVQRPASIPPDPPDDRELALFVSHAHVDHDGLLGQVREEVTVHASPETIRLHEALALAGKGPVGRPIRWQPVTEPVTVGDLTVELVPVDHDVPGACAILVHTPDGLVAYTGDLNFHRDAGVRSHRFVERAHRAAVLLSEATTLSSDHETEIPTEAEILGRFSEVCQRPGLQLVSLYERDLERVQRWCDAARSHGRTVVWPGAIATVLAASGIAEVTTWDRTRPQTSEHETAVANAVRAGVGLRQVSLAEVTAAPDRFVVQLDPDDPAAMLDLPIGPDTVWVHAQGEPLGPFMANWGPFTDWLDHLRIDTVRAGSSGHASPADLHAMVERIDPDVLFPFHGFRPERLVGPRRTVLASYGVQYHLDGTAAR</sequence>